<dbReference type="AlphaFoldDB" id="A0A0B0NIX3"/>
<organism evidence="1 2">
    <name type="scientific">Gossypium arboreum</name>
    <name type="common">Tree cotton</name>
    <name type="synonym">Gossypium nanking</name>
    <dbReference type="NCBI Taxonomy" id="29729"/>
    <lineage>
        <taxon>Eukaryota</taxon>
        <taxon>Viridiplantae</taxon>
        <taxon>Streptophyta</taxon>
        <taxon>Embryophyta</taxon>
        <taxon>Tracheophyta</taxon>
        <taxon>Spermatophyta</taxon>
        <taxon>Magnoliopsida</taxon>
        <taxon>eudicotyledons</taxon>
        <taxon>Gunneridae</taxon>
        <taxon>Pentapetalae</taxon>
        <taxon>rosids</taxon>
        <taxon>malvids</taxon>
        <taxon>Malvales</taxon>
        <taxon>Malvaceae</taxon>
        <taxon>Malvoideae</taxon>
        <taxon>Gossypium</taxon>
    </lineage>
</organism>
<dbReference type="EMBL" id="KN398302">
    <property type="protein sequence ID" value="KHG12775.1"/>
    <property type="molecule type" value="Genomic_DNA"/>
</dbReference>
<dbReference type="Proteomes" id="UP000032142">
    <property type="component" value="Unassembled WGS sequence"/>
</dbReference>
<name>A0A0B0NIX3_GOSAR</name>
<evidence type="ECO:0000313" key="1">
    <source>
        <dbReference type="EMBL" id="KHG12775.1"/>
    </source>
</evidence>
<proteinExistence type="predicted"/>
<keyword evidence="2" id="KW-1185">Reference proteome</keyword>
<protein>
    <submittedName>
        <fullName evidence="1">Protein argonaute 4-like protein</fullName>
    </submittedName>
</protein>
<sequence>MYQRSTTTIFVLHSWGQFIKIRDASETSSSHGEMYAPGGLTNNSQDCYWGNPFLMGL</sequence>
<evidence type="ECO:0000313" key="2">
    <source>
        <dbReference type="Proteomes" id="UP000032142"/>
    </source>
</evidence>
<accession>A0A0B0NIX3</accession>
<reference evidence="2" key="1">
    <citation type="submission" date="2014-09" db="EMBL/GenBank/DDBJ databases">
        <authorList>
            <person name="Mudge J."/>
            <person name="Ramaraj T."/>
            <person name="Lindquist I.E."/>
            <person name="Bharti A.K."/>
            <person name="Sundararajan A."/>
            <person name="Cameron C.T."/>
            <person name="Woodward J.E."/>
            <person name="May G.D."/>
            <person name="Brubaker C."/>
            <person name="Broadhvest J."/>
            <person name="Wilkins T.A."/>
        </authorList>
    </citation>
    <scope>NUCLEOTIDE SEQUENCE</scope>
    <source>
        <strain evidence="2">cv. AKA8401</strain>
    </source>
</reference>
<gene>
    <name evidence="1" type="ORF">F383_08139</name>
</gene>